<accession>A0A9P6QNZ4</accession>
<dbReference type="EMBL" id="JAAAIN010004188">
    <property type="protein sequence ID" value="KAG0282513.1"/>
    <property type="molecule type" value="Genomic_DNA"/>
</dbReference>
<dbReference type="Proteomes" id="UP000823405">
    <property type="component" value="Unassembled WGS sequence"/>
</dbReference>
<dbReference type="OrthoDB" id="2428224at2759"/>
<reference evidence="1" key="1">
    <citation type="journal article" date="2020" name="Fungal Divers.">
        <title>Resolving the Mortierellaceae phylogeny through synthesis of multi-gene phylogenetics and phylogenomics.</title>
        <authorList>
            <person name="Vandepol N."/>
            <person name="Liber J."/>
            <person name="Desiro A."/>
            <person name="Na H."/>
            <person name="Kennedy M."/>
            <person name="Barry K."/>
            <person name="Grigoriev I.V."/>
            <person name="Miller A.N."/>
            <person name="O'Donnell K."/>
            <person name="Stajich J.E."/>
            <person name="Bonito G."/>
        </authorList>
    </citation>
    <scope>NUCLEOTIDE SEQUENCE</scope>
    <source>
        <strain evidence="1">NVP60</strain>
    </source>
</reference>
<evidence type="ECO:0000313" key="1">
    <source>
        <dbReference type="EMBL" id="KAG0282513.1"/>
    </source>
</evidence>
<evidence type="ECO:0000313" key="2">
    <source>
        <dbReference type="Proteomes" id="UP000823405"/>
    </source>
</evidence>
<dbReference type="AlphaFoldDB" id="A0A9P6QNZ4"/>
<comment type="caution">
    <text evidence="1">The sequence shown here is derived from an EMBL/GenBank/DDBJ whole genome shotgun (WGS) entry which is preliminary data.</text>
</comment>
<sequence length="337" mass="37264">MTKFIAPEPKPIPGSPGAFEISVVYTGDPRQNIPASVHVESIIFPVGASVVDRIVADEPAEPLAWLDTFDPLSKMQQSNYAKIRDHKYLIDSPLHTGKTCSGDGCGVTITWRYLQLRVREKLSMDKSSVCEGCSKRRNRDKFEKAARDNFGIKGNLLQGLIQQLAPEDQVPACAENARCSICLCVQDRSNSRLMLGSSMNIPVCFHSFCKPCESIRKRKAGASILGKLSDWASKRTYECEKFTSRDAALYTAMTVAVQGFSYGPAVYSPIEQFHIRVMVEEATPACFWTGVPLSLTDGTCPTKKFTTDRIMFDQEGKALSYGDKDQALVAASFFANR</sequence>
<gene>
    <name evidence="1" type="ORF">BGZ97_008954</name>
</gene>
<proteinExistence type="predicted"/>
<protein>
    <submittedName>
        <fullName evidence="1">Uncharacterized protein</fullName>
    </submittedName>
</protein>
<keyword evidence="2" id="KW-1185">Reference proteome</keyword>
<name>A0A9P6QNZ4_9FUNG</name>
<organism evidence="1 2">
    <name type="scientific">Linnemannia gamsii</name>
    <dbReference type="NCBI Taxonomy" id="64522"/>
    <lineage>
        <taxon>Eukaryota</taxon>
        <taxon>Fungi</taxon>
        <taxon>Fungi incertae sedis</taxon>
        <taxon>Mucoromycota</taxon>
        <taxon>Mortierellomycotina</taxon>
        <taxon>Mortierellomycetes</taxon>
        <taxon>Mortierellales</taxon>
        <taxon>Mortierellaceae</taxon>
        <taxon>Linnemannia</taxon>
    </lineage>
</organism>